<dbReference type="InterPro" id="IPR024655">
    <property type="entry name" value="Asl1_glyco_hydro_catalytic"/>
</dbReference>
<dbReference type="GO" id="GO:0009277">
    <property type="term" value="C:fungal-type cell wall"/>
    <property type="evidence" value="ECO:0007669"/>
    <property type="project" value="TreeGrafter"/>
</dbReference>
<dbReference type="AlphaFoldDB" id="A0AAN6WPY0"/>
<comment type="caution">
    <text evidence="3">The sequence shown here is derived from an EMBL/GenBank/DDBJ whole genome shotgun (WGS) entry which is preliminary data.</text>
</comment>
<dbReference type="Gene3D" id="3.20.20.80">
    <property type="entry name" value="Glycosidases"/>
    <property type="match status" value="1"/>
</dbReference>
<dbReference type="SUPFAM" id="SSF51445">
    <property type="entry name" value="(Trans)glycosidases"/>
    <property type="match status" value="1"/>
</dbReference>
<dbReference type="GO" id="GO:0016787">
    <property type="term" value="F:hydrolase activity"/>
    <property type="evidence" value="ECO:0007669"/>
    <property type="project" value="UniProtKB-KW"/>
</dbReference>
<keyword evidence="3" id="KW-0378">Hydrolase</keyword>
<feature type="signal peptide" evidence="1">
    <location>
        <begin position="1"/>
        <end position="19"/>
    </location>
</feature>
<accession>A0AAN6WPY0</accession>
<dbReference type="InterPro" id="IPR017853">
    <property type="entry name" value="GH"/>
</dbReference>
<proteinExistence type="predicted"/>
<keyword evidence="4" id="KW-1185">Reference proteome</keyword>
<feature type="chain" id="PRO_5043022763" evidence="1">
    <location>
        <begin position="20"/>
        <end position="337"/>
    </location>
</feature>
<dbReference type="Proteomes" id="UP001302126">
    <property type="component" value="Unassembled WGS sequence"/>
</dbReference>
<dbReference type="PANTHER" id="PTHR34154:SF3">
    <property type="entry name" value="ALKALI-SENSITIVE LINKAGE PROTEIN 1"/>
    <property type="match status" value="1"/>
</dbReference>
<name>A0AAN6WPY0_9PEZI</name>
<dbReference type="InterPro" id="IPR053183">
    <property type="entry name" value="ASL1"/>
</dbReference>
<keyword evidence="1" id="KW-0732">Signal</keyword>
<dbReference type="Pfam" id="PF11790">
    <property type="entry name" value="Glyco_hydro_cc"/>
    <property type="match status" value="1"/>
</dbReference>
<sequence>MHLLTTTLLSALAATTASAQAVTKNPKRGLVSTPHVDFPEDSTIWSDETTPLSWYWNFANEPGESYKDIPQEKFEFVPTMWGAYTSNGTDTFFLGNLTALMKTRKISHVITFNLPDWSFDKGGSQMSPEVGARVYVNNILPLREQGVKVSLPTVSDPKGSWIEPFMNNCTKLNDDKPCEFDFVPLHSFGGLGTLKENIGKWEAAFPGKPIWVTEFGYADQELITTENFLNQSLKYLDEHKTVERYAWFGAFREQNSNVGPNMAMLTSYGNLTNVGNWYLGKQTTEKPGQRPANANHCTADNPCGGSGTKKNAGVRMSVGEVAGWLMVGFVQLGMFFL</sequence>
<evidence type="ECO:0000313" key="4">
    <source>
        <dbReference type="Proteomes" id="UP001302126"/>
    </source>
</evidence>
<feature type="domain" description="Asl1-like glycosyl hydrolase catalytic" evidence="2">
    <location>
        <begin position="39"/>
        <end position="278"/>
    </location>
</feature>
<dbReference type="EMBL" id="MU864498">
    <property type="protein sequence ID" value="KAK4184242.1"/>
    <property type="molecule type" value="Genomic_DNA"/>
</dbReference>
<dbReference type="GO" id="GO:0071966">
    <property type="term" value="P:fungal-type cell wall polysaccharide metabolic process"/>
    <property type="evidence" value="ECO:0007669"/>
    <property type="project" value="TreeGrafter"/>
</dbReference>
<reference evidence="3" key="2">
    <citation type="submission" date="2023-05" db="EMBL/GenBank/DDBJ databases">
        <authorList>
            <consortium name="Lawrence Berkeley National Laboratory"/>
            <person name="Steindorff A."/>
            <person name="Hensen N."/>
            <person name="Bonometti L."/>
            <person name="Westerberg I."/>
            <person name="Brannstrom I.O."/>
            <person name="Guillou S."/>
            <person name="Cros-Aarteil S."/>
            <person name="Calhoun S."/>
            <person name="Haridas S."/>
            <person name="Kuo A."/>
            <person name="Mondo S."/>
            <person name="Pangilinan J."/>
            <person name="Riley R."/>
            <person name="Labutti K."/>
            <person name="Andreopoulos B."/>
            <person name="Lipzen A."/>
            <person name="Chen C."/>
            <person name="Yanf M."/>
            <person name="Daum C."/>
            <person name="Ng V."/>
            <person name="Clum A."/>
            <person name="Ohm R."/>
            <person name="Martin F."/>
            <person name="Silar P."/>
            <person name="Natvig D."/>
            <person name="Lalanne C."/>
            <person name="Gautier V."/>
            <person name="Ament-Velasquez S.L."/>
            <person name="Kruys A."/>
            <person name="Hutchinson M.I."/>
            <person name="Powell A.J."/>
            <person name="Barry K."/>
            <person name="Miller A.N."/>
            <person name="Grigoriev I.V."/>
            <person name="Debuchy R."/>
            <person name="Gladieux P."/>
            <person name="Thoren M.H."/>
            <person name="Johannesson H."/>
        </authorList>
    </citation>
    <scope>NUCLEOTIDE SEQUENCE</scope>
    <source>
        <strain evidence="3">PSN309</strain>
    </source>
</reference>
<evidence type="ECO:0000259" key="2">
    <source>
        <dbReference type="Pfam" id="PF11790"/>
    </source>
</evidence>
<reference evidence="3" key="1">
    <citation type="journal article" date="2023" name="Mol. Phylogenet. Evol.">
        <title>Genome-scale phylogeny and comparative genomics of the fungal order Sordariales.</title>
        <authorList>
            <person name="Hensen N."/>
            <person name="Bonometti L."/>
            <person name="Westerberg I."/>
            <person name="Brannstrom I.O."/>
            <person name="Guillou S."/>
            <person name="Cros-Aarteil S."/>
            <person name="Calhoun S."/>
            <person name="Haridas S."/>
            <person name="Kuo A."/>
            <person name="Mondo S."/>
            <person name="Pangilinan J."/>
            <person name="Riley R."/>
            <person name="LaButti K."/>
            <person name="Andreopoulos B."/>
            <person name="Lipzen A."/>
            <person name="Chen C."/>
            <person name="Yan M."/>
            <person name="Daum C."/>
            <person name="Ng V."/>
            <person name="Clum A."/>
            <person name="Steindorff A."/>
            <person name="Ohm R.A."/>
            <person name="Martin F."/>
            <person name="Silar P."/>
            <person name="Natvig D.O."/>
            <person name="Lalanne C."/>
            <person name="Gautier V."/>
            <person name="Ament-Velasquez S.L."/>
            <person name="Kruys A."/>
            <person name="Hutchinson M.I."/>
            <person name="Powell A.J."/>
            <person name="Barry K."/>
            <person name="Miller A.N."/>
            <person name="Grigoriev I.V."/>
            <person name="Debuchy R."/>
            <person name="Gladieux P."/>
            <person name="Hiltunen Thoren M."/>
            <person name="Johannesson H."/>
        </authorList>
    </citation>
    <scope>NUCLEOTIDE SEQUENCE</scope>
    <source>
        <strain evidence="3">PSN309</strain>
    </source>
</reference>
<dbReference type="PANTHER" id="PTHR34154">
    <property type="entry name" value="ALKALI-SENSITIVE LINKAGE PROTEIN 1"/>
    <property type="match status" value="1"/>
</dbReference>
<evidence type="ECO:0000256" key="1">
    <source>
        <dbReference type="SAM" id="SignalP"/>
    </source>
</evidence>
<evidence type="ECO:0000313" key="3">
    <source>
        <dbReference type="EMBL" id="KAK4184242.1"/>
    </source>
</evidence>
<protein>
    <submittedName>
        <fullName evidence="3">Glycosyl hydrolase catalytic core-domain-containing protein</fullName>
    </submittedName>
</protein>
<gene>
    <name evidence="3" type="ORF">QBC35DRAFT_506341</name>
</gene>
<organism evidence="3 4">
    <name type="scientific">Podospora australis</name>
    <dbReference type="NCBI Taxonomy" id="1536484"/>
    <lineage>
        <taxon>Eukaryota</taxon>
        <taxon>Fungi</taxon>
        <taxon>Dikarya</taxon>
        <taxon>Ascomycota</taxon>
        <taxon>Pezizomycotina</taxon>
        <taxon>Sordariomycetes</taxon>
        <taxon>Sordariomycetidae</taxon>
        <taxon>Sordariales</taxon>
        <taxon>Podosporaceae</taxon>
        <taxon>Podospora</taxon>
    </lineage>
</organism>